<sequence>MTSTDQTGNPTARPPAAPDRAMTALLDAAATVDAHRSCEFTTLAADGIPPTWPTAVQRRPDGTLLLTIGLAFAQKARNVRRDGRVALLFSEPTGSGVSRWGFRGCSWGGRGGGRWWTSGRRGGGGGRCRSRGAAGRPRTPCGPGPSTSRR</sequence>
<organism evidence="2 3">
    <name type="scientific">Actinomadura parmotrematis</name>
    <dbReference type="NCBI Taxonomy" id="2864039"/>
    <lineage>
        <taxon>Bacteria</taxon>
        <taxon>Bacillati</taxon>
        <taxon>Actinomycetota</taxon>
        <taxon>Actinomycetes</taxon>
        <taxon>Streptosporangiales</taxon>
        <taxon>Thermomonosporaceae</taxon>
        <taxon>Actinomadura</taxon>
    </lineage>
</organism>
<accession>A0ABS7G3R9</accession>
<dbReference type="Gene3D" id="2.30.110.10">
    <property type="entry name" value="Electron Transport, Fmn-binding Protein, Chain A"/>
    <property type="match status" value="1"/>
</dbReference>
<dbReference type="Proteomes" id="UP000774570">
    <property type="component" value="Unassembled WGS sequence"/>
</dbReference>
<feature type="region of interest" description="Disordered" evidence="1">
    <location>
        <begin position="116"/>
        <end position="150"/>
    </location>
</feature>
<protein>
    <submittedName>
        <fullName evidence="2">Pyridoxamine 5'-phosphate oxidase family protein</fullName>
    </submittedName>
</protein>
<dbReference type="SUPFAM" id="SSF50475">
    <property type="entry name" value="FMN-binding split barrel"/>
    <property type="match status" value="1"/>
</dbReference>
<dbReference type="InterPro" id="IPR012349">
    <property type="entry name" value="Split_barrel_FMN-bd"/>
</dbReference>
<keyword evidence="3" id="KW-1185">Reference proteome</keyword>
<dbReference type="EMBL" id="JAIBOA010000033">
    <property type="protein sequence ID" value="MBW8487370.1"/>
    <property type="molecule type" value="Genomic_DNA"/>
</dbReference>
<evidence type="ECO:0000256" key="1">
    <source>
        <dbReference type="SAM" id="MobiDB-lite"/>
    </source>
</evidence>
<evidence type="ECO:0000313" key="2">
    <source>
        <dbReference type="EMBL" id="MBW8487370.1"/>
    </source>
</evidence>
<name>A0ABS7G3R9_9ACTN</name>
<reference evidence="2 3" key="1">
    <citation type="submission" date="2021-07" db="EMBL/GenBank/DDBJ databases">
        <title>Actinomadura sp. PM05-2 isolated from lichen.</title>
        <authorList>
            <person name="Somphong A."/>
            <person name="Phongsopitanun W."/>
            <person name="Tanasupawat S."/>
            <person name="Peongsungnone V."/>
        </authorList>
    </citation>
    <scope>NUCLEOTIDE SEQUENCE [LARGE SCALE GENOMIC DNA]</scope>
    <source>
        <strain evidence="2 3">PM05-2</strain>
    </source>
</reference>
<proteinExistence type="predicted"/>
<feature type="compositionally biased region" description="Gly residues" evidence="1">
    <location>
        <begin position="116"/>
        <end position="127"/>
    </location>
</feature>
<evidence type="ECO:0000313" key="3">
    <source>
        <dbReference type="Proteomes" id="UP000774570"/>
    </source>
</evidence>
<comment type="caution">
    <text evidence="2">The sequence shown here is derived from an EMBL/GenBank/DDBJ whole genome shotgun (WGS) entry which is preliminary data.</text>
</comment>
<gene>
    <name evidence="2" type="ORF">K1Y72_33805</name>
</gene>